<name>A0A380LNG1_9FIRM</name>
<dbReference type="InterPro" id="IPR051910">
    <property type="entry name" value="ComF/GntX_DNA_util-trans"/>
</dbReference>
<dbReference type="InterPro" id="IPR000836">
    <property type="entry name" value="PRTase_dom"/>
</dbReference>
<feature type="domain" description="Phosphoribosyltransferase" evidence="2">
    <location>
        <begin position="91"/>
        <end position="168"/>
    </location>
</feature>
<dbReference type="GeneID" id="77462655"/>
<dbReference type="AlphaFoldDB" id="A0A380LNG1"/>
<dbReference type="Gene3D" id="3.40.50.2020">
    <property type="match status" value="1"/>
</dbReference>
<organism evidence="3 4">
    <name type="scientific">Faecalicoccus pleomorphus</name>
    <dbReference type="NCBI Taxonomy" id="1323"/>
    <lineage>
        <taxon>Bacteria</taxon>
        <taxon>Bacillati</taxon>
        <taxon>Bacillota</taxon>
        <taxon>Erysipelotrichia</taxon>
        <taxon>Erysipelotrichales</taxon>
        <taxon>Erysipelotrichaceae</taxon>
        <taxon>Faecalicoccus</taxon>
    </lineage>
</organism>
<dbReference type="CDD" id="cd06223">
    <property type="entry name" value="PRTases_typeI"/>
    <property type="match status" value="1"/>
</dbReference>
<dbReference type="OrthoDB" id="9779910at2"/>
<dbReference type="Proteomes" id="UP000255523">
    <property type="component" value="Unassembled WGS sequence"/>
</dbReference>
<gene>
    <name evidence="3" type="primary">comFC</name>
    <name evidence="3" type="ORF">NCTC11087_01710</name>
</gene>
<dbReference type="Pfam" id="PF00156">
    <property type="entry name" value="Pribosyltran"/>
    <property type="match status" value="1"/>
</dbReference>
<protein>
    <submittedName>
        <fullName evidence="3">Competence protein FC</fullName>
    </submittedName>
</protein>
<dbReference type="InterPro" id="IPR029057">
    <property type="entry name" value="PRTase-like"/>
</dbReference>
<reference evidence="3 4" key="1">
    <citation type="submission" date="2018-06" db="EMBL/GenBank/DDBJ databases">
        <authorList>
            <consortium name="Pathogen Informatics"/>
            <person name="Doyle S."/>
        </authorList>
    </citation>
    <scope>NUCLEOTIDE SEQUENCE [LARGE SCALE GENOMIC DNA]</scope>
    <source>
        <strain evidence="3 4">NCTC11087</strain>
    </source>
</reference>
<evidence type="ECO:0000259" key="2">
    <source>
        <dbReference type="Pfam" id="PF00156"/>
    </source>
</evidence>
<comment type="similarity">
    <text evidence="1">Belongs to the ComF/GntX family.</text>
</comment>
<sequence>MCKKIYKINQVEWHVLYEYDDFLERLFFRYKEQCDRMLAPVFLEPIHPYLHKMKKYTVCSLCSSDQKRMQRGFDPLSDIFGFYDVPIVSPLYKKKEHKQSKLSKEEREKVNDVIFRKEQYTLADKPILLVDDVCTTGSSLQRGIELLSPNKVFVIAAHPLWLSKHQEMIVEKKSLFW</sequence>
<dbReference type="SUPFAM" id="SSF53271">
    <property type="entry name" value="PRTase-like"/>
    <property type="match status" value="1"/>
</dbReference>
<dbReference type="EMBL" id="UHFX01000003">
    <property type="protein sequence ID" value="SUO04783.1"/>
    <property type="molecule type" value="Genomic_DNA"/>
</dbReference>
<dbReference type="PANTHER" id="PTHR47505">
    <property type="entry name" value="DNA UTILIZATION PROTEIN YHGH"/>
    <property type="match status" value="1"/>
</dbReference>
<proteinExistence type="inferred from homology"/>
<evidence type="ECO:0000256" key="1">
    <source>
        <dbReference type="ARBA" id="ARBA00008007"/>
    </source>
</evidence>
<accession>A0A380LNG1</accession>
<evidence type="ECO:0000313" key="3">
    <source>
        <dbReference type="EMBL" id="SUO04783.1"/>
    </source>
</evidence>
<dbReference type="PANTHER" id="PTHR47505:SF1">
    <property type="entry name" value="DNA UTILIZATION PROTEIN YHGH"/>
    <property type="match status" value="1"/>
</dbReference>
<dbReference type="RefSeq" id="WP_022790103.1">
    <property type="nucleotide sequence ID" value="NZ_UHFX01000003.1"/>
</dbReference>
<evidence type="ECO:0000313" key="4">
    <source>
        <dbReference type="Proteomes" id="UP000255523"/>
    </source>
</evidence>
<keyword evidence="4" id="KW-1185">Reference proteome</keyword>